<protein>
    <recommendedName>
        <fullName evidence="3">(+)-delta-cadinene synthase</fullName>
        <ecNumber evidence="3">4.2.3.13</ecNumber>
    </recommendedName>
</protein>
<dbReference type="KEGG" id="dzi:111308418"/>
<dbReference type="OrthoDB" id="1936865at2759"/>
<keyword evidence="9" id="KW-1185">Reference proteome</keyword>
<dbReference type="InterPro" id="IPR001906">
    <property type="entry name" value="Terpene_synth_N"/>
</dbReference>
<dbReference type="GeneID" id="111308418"/>
<dbReference type="PANTHER" id="PTHR31225">
    <property type="entry name" value="OS04G0344100 PROTEIN-RELATED"/>
    <property type="match status" value="1"/>
</dbReference>
<accession>A0A6P6ACE3</accession>
<dbReference type="InterPro" id="IPR005630">
    <property type="entry name" value="Terpene_synthase_metal-bd"/>
</dbReference>
<dbReference type="Gene3D" id="1.50.10.130">
    <property type="entry name" value="Terpene synthase, N-terminal domain"/>
    <property type="match status" value="1"/>
</dbReference>
<evidence type="ECO:0000256" key="1">
    <source>
        <dbReference type="ARBA" id="ARBA00001946"/>
    </source>
</evidence>
<dbReference type="InterPro" id="IPR044814">
    <property type="entry name" value="Terpene_cyclase_plant_C1"/>
</dbReference>
<dbReference type="PANTHER" id="PTHR31225:SF218">
    <property type="entry name" value="GERANIOL SYNTHASE, CHLOROPLASTIC-LIKE"/>
    <property type="match status" value="1"/>
</dbReference>
<keyword evidence="4" id="KW-0479">Metal-binding</keyword>
<keyword evidence="6" id="KW-0456">Lyase</keyword>
<gene>
    <name evidence="10" type="primary">LOC111308418</name>
</gene>
<evidence type="ECO:0000256" key="6">
    <source>
        <dbReference type="ARBA" id="ARBA00023239"/>
    </source>
</evidence>
<dbReference type="RefSeq" id="XP_022762476.1">
    <property type="nucleotide sequence ID" value="XM_022906741.1"/>
</dbReference>
<dbReference type="FunFam" id="1.10.600.10:FF:000007">
    <property type="entry name" value="Isoprene synthase, chloroplastic"/>
    <property type="match status" value="1"/>
</dbReference>
<reference evidence="10" key="1">
    <citation type="submission" date="2025-08" db="UniProtKB">
        <authorList>
            <consortium name="RefSeq"/>
        </authorList>
    </citation>
    <scope>IDENTIFICATION</scope>
    <source>
        <tissue evidence="10">Fruit stalk</tissue>
    </source>
</reference>
<dbReference type="GO" id="GO:0047461">
    <property type="term" value="F:(+)-delta-cadinene synthase activity"/>
    <property type="evidence" value="ECO:0007669"/>
    <property type="project" value="UniProtKB-EC"/>
</dbReference>
<dbReference type="InterPro" id="IPR036965">
    <property type="entry name" value="Terpene_synth_N_sf"/>
</dbReference>
<dbReference type="SUPFAM" id="SSF48576">
    <property type="entry name" value="Terpenoid synthases"/>
    <property type="match status" value="1"/>
</dbReference>
<keyword evidence="5" id="KW-0460">Magnesium</keyword>
<dbReference type="SFLD" id="SFLDS00005">
    <property type="entry name" value="Isoprenoid_Synthase_Type_I"/>
    <property type="match status" value="1"/>
</dbReference>
<evidence type="ECO:0000256" key="3">
    <source>
        <dbReference type="ARBA" id="ARBA00013103"/>
    </source>
</evidence>
<dbReference type="InterPro" id="IPR034741">
    <property type="entry name" value="Terpene_cyclase-like_1_C"/>
</dbReference>
<dbReference type="GO" id="GO:0000287">
    <property type="term" value="F:magnesium ion binding"/>
    <property type="evidence" value="ECO:0007669"/>
    <property type="project" value="InterPro"/>
</dbReference>
<evidence type="ECO:0000256" key="5">
    <source>
        <dbReference type="ARBA" id="ARBA00022842"/>
    </source>
</evidence>
<dbReference type="GO" id="GO:0016102">
    <property type="term" value="P:diterpenoid biosynthetic process"/>
    <property type="evidence" value="ECO:0007669"/>
    <property type="project" value="InterPro"/>
</dbReference>
<dbReference type="Proteomes" id="UP000515121">
    <property type="component" value="Unplaced"/>
</dbReference>
<comment type="cofactor">
    <cofactor evidence="1">
        <name>Mg(2+)</name>
        <dbReference type="ChEBI" id="CHEBI:18420"/>
    </cofactor>
</comment>
<feature type="domain" description="Terpene synthase N-terminal" evidence="7">
    <location>
        <begin position="75"/>
        <end position="241"/>
    </location>
</feature>
<evidence type="ECO:0000259" key="8">
    <source>
        <dbReference type="Pfam" id="PF03936"/>
    </source>
</evidence>
<dbReference type="Pfam" id="PF01397">
    <property type="entry name" value="Terpene_synth"/>
    <property type="match status" value="1"/>
</dbReference>
<evidence type="ECO:0000259" key="7">
    <source>
        <dbReference type="Pfam" id="PF01397"/>
    </source>
</evidence>
<evidence type="ECO:0000313" key="10">
    <source>
        <dbReference type="RefSeq" id="XP_022762476.1"/>
    </source>
</evidence>
<sequence>MILNKCINETTACSSPCRLPCSAVIAYPRNSFSPWLTTGRKLGRSRVLRCFTIISKPSFIEANQRRSANYHPSIWDPKLIESLTTPYSYEFHGTKLENLKKEARNLLAFVQDPSATLNLIDLMQRLGVAYHFGKEIGEALNNVRRKTVTEDLYTTSLLFRILREHGYPISTDLFNRFRGRDGKFMDSLGGDVAGLLSLYEASYLGMHGEDVMEEAKKFSAEHLKSSLGNLDCDLGIQVQQSLQVPLHWKMPRIEAMTFIDVYQKQDTKNSTLIELAMLDYNLVQSVYQQELKELATWWRDLGFKEKMSFSRDRLMENYIWAMGIIFEPQFSKCRMYLTKFVCILTAIDDMYDVYGLPDELELFTRAVNQWDIRAMKDLPEYMRACYLALFNFVNDLGHGILKDHGFNIARYIKEEWKKLCQSYLTEAKWFDNGYTPALKEYLENAWISVGGPAAIVHAYILQPGSMPEKSLDHCFKHGRELIYWSSLITRLSDDLGTSEAEGARGDVAKSTECYMIEGGMSKEEARQHIKGLIAHSWEMLNEESYKNSLPRSMIKMCLNMARTAQCIFQHGDGIGTSSGATKDLLISLIVEPITTD</sequence>
<name>A0A6P6ACE3_DURZI</name>
<dbReference type="Pfam" id="PF03936">
    <property type="entry name" value="Terpene_synth_C"/>
    <property type="match status" value="1"/>
</dbReference>
<dbReference type="CDD" id="cd00684">
    <property type="entry name" value="Terpene_cyclase_plant_C1"/>
    <property type="match status" value="1"/>
</dbReference>
<proteinExistence type="predicted"/>
<dbReference type="EC" id="4.2.3.13" evidence="3"/>
<evidence type="ECO:0000313" key="9">
    <source>
        <dbReference type="Proteomes" id="UP000515121"/>
    </source>
</evidence>
<dbReference type="InterPro" id="IPR008949">
    <property type="entry name" value="Isoprenoid_synthase_dom_sf"/>
</dbReference>
<comment type="function">
    <text evidence="2">Responsible for the cyclization of trans,trans-farnesyl diphosphate (FPP) to (+)-delta cadinene.</text>
</comment>
<feature type="domain" description="Terpene synthase metal-binding" evidence="8">
    <location>
        <begin position="299"/>
        <end position="538"/>
    </location>
</feature>
<dbReference type="AlphaFoldDB" id="A0A6P6ACE3"/>
<dbReference type="SUPFAM" id="SSF48239">
    <property type="entry name" value="Terpenoid cyclases/Protein prenyltransferases"/>
    <property type="match status" value="1"/>
</dbReference>
<dbReference type="Gene3D" id="1.10.600.10">
    <property type="entry name" value="Farnesyl Diphosphate Synthase"/>
    <property type="match status" value="1"/>
</dbReference>
<dbReference type="FunFam" id="1.50.10.130:FF:000001">
    <property type="entry name" value="Isoprene synthase, chloroplastic"/>
    <property type="match status" value="1"/>
</dbReference>
<organism evidence="9 10">
    <name type="scientific">Durio zibethinus</name>
    <name type="common">Durian</name>
    <dbReference type="NCBI Taxonomy" id="66656"/>
    <lineage>
        <taxon>Eukaryota</taxon>
        <taxon>Viridiplantae</taxon>
        <taxon>Streptophyta</taxon>
        <taxon>Embryophyta</taxon>
        <taxon>Tracheophyta</taxon>
        <taxon>Spermatophyta</taxon>
        <taxon>Magnoliopsida</taxon>
        <taxon>eudicotyledons</taxon>
        <taxon>Gunneridae</taxon>
        <taxon>Pentapetalae</taxon>
        <taxon>rosids</taxon>
        <taxon>malvids</taxon>
        <taxon>Malvales</taxon>
        <taxon>Malvaceae</taxon>
        <taxon>Helicteroideae</taxon>
        <taxon>Durio</taxon>
    </lineage>
</organism>
<evidence type="ECO:0000256" key="2">
    <source>
        <dbReference type="ARBA" id="ARBA00002383"/>
    </source>
</evidence>
<evidence type="ECO:0000256" key="4">
    <source>
        <dbReference type="ARBA" id="ARBA00022723"/>
    </source>
</evidence>
<dbReference type="InterPro" id="IPR008930">
    <property type="entry name" value="Terpenoid_cyclase/PrenylTrfase"/>
</dbReference>
<dbReference type="InterPro" id="IPR050148">
    <property type="entry name" value="Terpene_synthase-like"/>
</dbReference>
<dbReference type="SFLD" id="SFLDG01019">
    <property type="entry name" value="Terpene_Cyclase_Like_1_C_Termi"/>
    <property type="match status" value="1"/>
</dbReference>